<protein>
    <submittedName>
        <fullName evidence="10">Sodium:proton antiporter</fullName>
    </submittedName>
</protein>
<evidence type="ECO:0000256" key="4">
    <source>
        <dbReference type="ARBA" id="ARBA00022692"/>
    </source>
</evidence>
<feature type="transmembrane region" description="Helical" evidence="8">
    <location>
        <begin position="200"/>
        <end position="222"/>
    </location>
</feature>
<evidence type="ECO:0000256" key="7">
    <source>
        <dbReference type="ARBA" id="ARBA00023136"/>
    </source>
</evidence>
<dbReference type="AlphaFoldDB" id="A0A0Q9ZI66"/>
<dbReference type="Proteomes" id="UP000051643">
    <property type="component" value="Unassembled WGS sequence"/>
</dbReference>
<dbReference type="Pfam" id="PF00999">
    <property type="entry name" value="Na_H_Exchanger"/>
    <property type="match status" value="1"/>
</dbReference>
<evidence type="ECO:0000256" key="2">
    <source>
        <dbReference type="ARBA" id="ARBA00022448"/>
    </source>
</evidence>
<feature type="transmembrane region" description="Helical" evidence="8">
    <location>
        <begin position="318"/>
        <end position="338"/>
    </location>
</feature>
<comment type="caution">
    <text evidence="10">The sequence shown here is derived from an EMBL/GenBank/DDBJ whole genome shotgun (WGS) entry which is preliminary data.</text>
</comment>
<dbReference type="GO" id="GO:0005886">
    <property type="term" value="C:plasma membrane"/>
    <property type="evidence" value="ECO:0007669"/>
    <property type="project" value="UniProtKB-SubCell"/>
</dbReference>
<comment type="subcellular location">
    <subcellularLocation>
        <location evidence="1">Cell membrane</location>
        <topology evidence="1">Multi-pass membrane protein</topology>
    </subcellularLocation>
</comment>
<keyword evidence="4 8" id="KW-0812">Transmembrane</keyword>
<evidence type="ECO:0000313" key="11">
    <source>
        <dbReference type="Proteomes" id="UP000051643"/>
    </source>
</evidence>
<feature type="transmembrane region" description="Helical" evidence="8">
    <location>
        <begin position="34"/>
        <end position="52"/>
    </location>
</feature>
<dbReference type="OrthoDB" id="9810860at2"/>
<keyword evidence="3" id="KW-0050">Antiport</keyword>
<proteinExistence type="predicted"/>
<dbReference type="PANTHER" id="PTHR32507">
    <property type="entry name" value="NA(+)/H(+) ANTIPORTER 1"/>
    <property type="match status" value="1"/>
</dbReference>
<evidence type="ECO:0000256" key="5">
    <source>
        <dbReference type="ARBA" id="ARBA00022989"/>
    </source>
</evidence>
<feature type="transmembrane region" description="Helical" evidence="8">
    <location>
        <begin position="64"/>
        <end position="82"/>
    </location>
</feature>
<gene>
    <name evidence="10" type="ORF">APR42_06750</name>
</gene>
<dbReference type="InterPro" id="IPR006153">
    <property type="entry name" value="Cation/H_exchanger_TM"/>
</dbReference>
<feature type="transmembrane region" description="Helical" evidence="8">
    <location>
        <begin position="6"/>
        <end position="22"/>
    </location>
</feature>
<evidence type="ECO:0000259" key="9">
    <source>
        <dbReference type="Pfam" id="PF00999"/>
    </source>
</evidence>
<dbReference type="EMBL" id="LKTP01000023">
    <property type="protein sequence ID" value="KRG28471.1"/>
    <property type="molecule type" value="Genomic_DNA"/>
</dbReference>
<dbReference type="PANTHER" id="PTHR32507:SF8">
    <property type="entry name" value="CNH1P"/>
    <property type="match status" value="1"/>
</dbReference>
<organism evidence="10 11">
    <name type="scientific">Salegentibacter mishustinae</name>
    <dbReference type="NCBI Taxonomy" id="270918"/>
    <lineage>
        <taxon>Bacteria</taxon>
        <taxon>Pseudomonadati</taxon>
        <taxon>Bacteroidota</taxon>
        <taxon>Flavobacteriia</taxon>
        <taxon>Flavobacteriales</taxon>
        <taxon>Flavobacteriaceae</taxon>
        <taxon>Salegentibacter</taxon>
    </lineage>
</organism>
<sequence length="423" mass="47245">MKEHYWILAGIGFTTLIMAWLPSISKRIKISGPIILLLIGFLLFALGLPIGWPDPIWADKGLMYFSEMIVIISLMGAGLKIGNNYSFKAWKRPFLLVFLTMPLCIISAYLLGQHFLYLSVPSSLLLAAVLAPTDPVLAAETQLDDPEREKEYKGKIRFALTAEAGLNDGLAFPFTYMAVLVAQAGSWAAFDFSDWVLDKFFLKIIIGTIAGFAIGRSIGFLLDRVHKYTGIKTFDGFLALSLTLFSYGATELIHGYGFLAVFFTGLSLRHYEKVSGDYKTKMHDFIHEVERLLLVVWIILFGASIMNGMLSLTDWKGIVFAFAFVLIIRPVAGIISMIGIKDSFKNKLAISFLGIKGIGSVFYLSWAFVEFEGFEHKNELYAITAYIILISVVLHGLTAPSIIEYFKRKTEQNENESGETPKE</sequence>
<feature type="transmembrane region" description="Helical" evidence="8">
    <location>
        <begin position="350"/>
        <end position="369"/>
    </location>
</feature>
<feature type="transmembrane region" description="Helical" evidence="8">
    <location>
        <begin position="292"/>
        <end position="312"/>
    </location>
</feature>
<dbReference type="STRING" id="270918.APR42_06750"/>
<evidence type="ECO:0000256" key="1">
    <source>
        <dbReference type="ARBA" id="ARBA00004651"/>
    </source>
</evidence>
<evidence type="ECO:0000256" key="8">
    <source>
        <dbReference type="SAM" id="Phobius"/>
    </source>
</evidence>
<keyword evidence="7 8" id="KW-0472">Membrane</keyword>
<keyword evidence="11" id="KW-1185">Reference proteome</keyword>
<accession>A0A0Q9ZI66</accession>
<feature type="transmembrane region" description="Helical" evidence="8">
    <location>
        <begin position="94"/>
        <end position="116"/>
    </location>
</feature>
<dbReference type="GO" id="GO:1902600">
    <property type="term" value="P:proton transmembrane transport"/>
    <property type="evidence" value="ECO:0007669"/>
    <property type="project" value="InterPro"/>
</dbReference>
<evidence type="ECO:0000256" key="6">
    <source>
        <dbReference type="ARBA" id="ARBA00023065"/>
    </source>
</evidence>
<dbReference type="GO" id="GO:0015297">
    <property type="term" value="F:antiporter activity"/>
    <property type="evidence" value="ECO:0007669"/>
    <property type="project" value="UniProtKB-KW"/>
</dbReference>
<keyword evidence="6" id="KW-0406">Ion transport</keyword>
<evidence type="ECO:0000313" key="10">
    <source>
        <dbReference type="EMBL" id="KRG28471.1"/>
    </source>
</evidence>
<feature type="transmembrane region" description="Helical" evidence="8">
    <location>
        <begin position="381"/>
        <end position="403"/>
    </location>
</feature>
<reference evidence="10" key="1">
    <citation type="submission" date="2015-10" db="EMBL/GenBank/DDBJ databases">
        <title>Draft genome sequence of Salegentibacter mishustinae KCTC 12263.</title>
        <authorList>
            <person name="Lin W."/>
            <person name="Zheng Q."/>
        </authorList>
    </citation>
    <scope>NUCLEOTIDE SEQUENCE [LARGE SCALE GENOMIC DNA]</scope>
    <source>
        <strain evidence="10">KCTC 12263</strain>
    </source>
</reference>
<keyword evidence="2" id="KW-0813">Transport</keyword>
<name>A0A0Q9ZI66_9FLAO</name>
<evidence type="ECO:0000256" key="3">
    <source>
        <dbReference type="ARBA" id="ARBA00022449"/>
    </source>
</evidence>
<feature type="domain" description="Cation/H+ exchanger transmembrane" evidence="9">
    <location>
        <begin position="15"/>
        <end position="402"/>
    </location>
</feature>
<keyword evidence="5 8" id="KW-1133">Transmembrane helix</keyword>
<dbReference type="RefSeq" id="WP_057482142.1">
    <property type="nucleotide sequence ID" value="NZ_BMWR01000001.1"/>
</dbReference>